<evidence type="ECO:0000259" key="1">
    <source>
        <dbReference type="SMART" id="SM01264"/>
    </source>
</evidence>
<dbReference type="SMART" id="SM01264">
    <property type="entry name" value="M16C_associated"/>
    <property type="match status" value="1"/>
</dbReference>
<dbReference type="AlphaFoldDB" id="A0A1T4XUN8"/>
<reference evidence="2 3" key="1">
    <citation type="submission" date="2017-02" db="EMBL/GenBank/DDBJ databases">
        <authorList>
            <person name="Peterson S.W."/>
        </authorList>
    </citation>
    <scope>NUCLEOTIDE SEQUENCE [LARGE SCALE GENOMIC DNA]</scope>
    <source>
        <strain evidence="2 3">DSM 16080</strain>
    </source>
</reference>
<proteinExistence type="predicted"/>
<dbReference type="PANTHER" id="PTHR43016:SF13">
    <property type="entry name" value="PRESEQUENCE PROTEASE, MITOCHONDRIAL"/>
    <property type="match status" value="1"/>
</dbReference>
<evidence type="ECO:0000313" key="2">
    <source>
        <dbReference type="EMBL" id="SKA92868.1"/>
    </source>
</evidence>
<dbReference type="SUPFAM" id="SSF63411">
    <property type="entry name" value="LuxS/MPP-like metallohydrolase"/>
    <property type="match status" value="4"/>
</dbReference>
<gene>
    <name evidence="2" type="ORF">SAMN02745704_02455</name>
</gene>
<dbReference type="InterPro" id="IPR013578">
    <property type="entry name" value="Peptidase_M16C_assoc"/>
</dbReference>
<dbReference type="RefSeq" id="WP_078717998.1">
    <property type="nucleotide sequence ID" value="NZ_FUYC01000017.1"/>
</dbReference>
<dbReference type="GO" id="GO:0004222">
    <property type="term" value="F:metalloendopeptidase activity"/>
    <property type="evidence" value="ECO:0007669"/>
    <property type="project" value="TreeGrafter"/>
</dbReference>
<protein>
    <recommendedName>
        <fullName evidence="1">Peptidase M16C associated domain-containing protein</fullName>
    </recommendedName>
</protein>
<dbReference type="GO" id="GO:0016485">
    <property type="term" value="P:protein processing"/>
    <property type="evidence" value="ECO:0007669"/>
    <property type="project" value="TreeGrafter"/>
</dbReference>
<dbReference type="Proteomes" id="UP000190027">
    <property type="component" value="Unassembled WGS sequence"/>
</dbReference>
<dbReference type="EMBL" id="FUYC01000017">
    <property type="protein sequence ID" value="SKA92868.1"/>
    <property type="molecule type" value="Genomic_DNA"/>
</dbReference>
<keyword evidence="3" id="KW-1185">Reference proteome</keyword>
<dbReference type="Pfam" id="PF08367">
    <property type="entry name" value="M16C_assoc"/>
    <property type="match status" value="1"/>
</dbReference>
<dbReference type="STRING" id="1121449.SAMN02745704_02455"/>
<dbReference type="PANTHER" id="PTHR43016">
    <property type="entry name" value="PRESEQUENCE PROTEASE"/>
    <property type="match status" value="1"/>
</dbReference>
<dbReference type="InterPro" id="IPR011249">
    <property type="entry name" value="Metalloenz_LuxS/M16"/>
</dbReference>
<name>A0A1T4XUN8_9BACT</name>
<accession>A0A1T4XUN8</accession>
<evidence type="ECO:0000313" key="3">
    <source>
        <dbReference type="Proteomes" id="UP000190027"/>
    </source>
</evidence>
<dbReference type="InterPro" id="IPR011765">
    <property type="entry name" value="Pept_M16_N"/>
</dbReference>
<sequence>MAKKHGFRLIAEREVPEISSRALLYEHERTGGQVLSMVNSDENKVFGISFRTTPADSTGLPHILEHSVLCGSRKYPVKEPFVELLKGSLQTFLNAMTFPDKTCYPVASANAQDFYNLVDVYLDAVFFPRLTRNVLRQEGWHYEQKDAGEPLTCKGVVYNEMKGAYSSPDSLLYEYSQHAVFPDTAYSLDSGGDPDVIPQLSFERFMAFHREHYHPSNAFAFFWGNDDPEKRLAVLDEYFDRFEQGEPGRMVRLQPPFAAPQTVTRHYPSSGEGRSMVTVNFGLPETSDPDLNLALNVLEHLLIGLPSSPLRKALLDSGLGEDITGVGLETDIRQMYFSTGLKGVALEDVDKVEDLVLDTLRQIVEQGAHPHDVEAALNSEEFALRENNTGNYPRGMSAMFRGLSTWLYGGNPVDIIAFEGPLLRLKERVGSGEAVFEKIIQEHFLDNPHRVTLKLFPDPELAEKVRRKERERLEDVRQSMTEEEQARLRDIADHLREQQSKPDDPEKLAAIPRLSPSDLPPRNQIIPLESYERDESCTLLHDLDTSGILYLDLGFDLCRLPERLLPYVPLFGRALLEMGTEHSDYVTLTKRIARKTGGIEPMTYAAPTLLTDAPCVSKLFLRCKCTVDRADELFSILLEVLTQCRMDNKDRFRQMVLEAKARAEQRMIPSGHNAVAARLRAGMHEAGLTNELMHGVTNLFYLRELAQRVENDFPAVLRDLQEMRELLFSRNNLIINVTASEDDFAEIMPGITSLTRALPDAMNPRLERTPCSYPEREALILPAQVNYVGKGANLRELGMEFNGAANAVSKFLRAGFLWDQVRVLGGAYGAFCMFDIFSGTLCFVSYRDPNLDNTLRVFDHVGSYLRDTALSHDDIEKSVIGAIGEMDSHMLPDAKGFTSMIRHLSGVDDAWRQQIREDILNTTSGDFRHFAEAARLVAEHGRSVVLGSEEAIQTSIHEFSKTTIL</sequence>
<dbReference type="Pfam" id="PF05193">
    <property type="entry name" value="Peptidase_M16_C"/>
    <property type="match status" value="1"/>
</dbReference>
<dbReference type="OrthoDB" id="9762027at2"/>
<dbReference type="Gene3D" id="3.30.830.10">
    <property type="entry name" value="Metalloenzyme, LuxS/M16 peptidase-like"/>
    <property type="match status" value="4"/>
</dbReference>
<dbReference type="InterPro" id="IPR007863">
    <property type="entry name" value="Peptidase_M16_C"/>
</dbReference>
<feature type="domain" description="Peptidase M16C associated" evidence="1">
    <location>
        <begin position="455"/>
        <end position="705"/>
    </location>
</feature>
<dbReference type="Pfam" id="PF00675">
    <property type="entry name" value="Peptidase_M16"/>
    <property type="match status" value="1"/>
</dbReference>
<dbReference type="InterPro" id="IPR055130">
    <property type="entry name" value="PreP_C"/>
</dbReference>
<organism evidence="2 3">
    <name type="scientific">Paucidesulfovibrio gracilis DSM 16080</name>
    <dbReference type="NCBI Taxonomy" id="1121449"/>
    <lineage>
        <taxon>Bacteria</taxon>
        <taxon>Pseudomonadati</taxon>
        <taxon>Thermodesulfobacteriota</taxon>
        <taxon>Desulfovibrionia</taxon>
        <taxon>Desulfovibrionales</taxon>
        <taxon>Desulfovibrionaceae</taxon>
        <taxon>Paucidesulfovibrio</taxon>
    </lineage>
</organism>
<dbReference type="FunFam" id="3.30.830.10:FF:000034">
    <property type="entry name" value="presequence protease 1, chloroplastic/mitochondrial"/>
    <property type="match status" value="1"/>
</dbReference>
<dbReference type="Pfam" id="PF22516">
    <property type="entry name" value="PreP_C"/>
    <property type="match status" value="1"/>
</dbReference>
<dbReference type="GO" id="GO:0046872">
    <property type="term" value="F:metal ion binding"/>
    <property type="evidence" value="ECO:0007669"/>
    <property type="project" value="InterPro"/>
</dbReference>